<accession>A0ABN5H4P5</accession>
<dbReference type="RefSeq" id="WP_103376989.1">
    <property type="nucleotide sequence ID" value="NZ_CP133983.1"/>
</dbReference>
<evidence type="ECO:0000313" key="1">
    <source>
        <dbReference type="EMBL" id="AUW94458.1"/>
    </source>
</evidence>
<name>A0ABN5H4P5_9FIRM</name>
<keyword evidence="2" id="KW-1185">Reference proteome</keyword>
<sequence length="120" mass="13415">MDEIDVIAIGSMPAHEREVAMGKMFEKLMEMPESEQMSAFEALIGQMAEKGTDEQYRNLCLTNLKLAAGLPDSALKPFLMMRMKAASHLSPPLAQRDMKMLQEALEQSDPAIKEKIAQNM</sequence>
<organism evidence="1 2">
    <name type="scientific">Sulfobacillus thermotolerans</name>
    <dbReference type="NCBI Taxonomy" id="338644"/>
    <lineage>
        <taxon>Bacteria</taxon>
        <taxon>Bacillati</taxon>
        <taxon>Bacillota</taxon>
        <taxon>Clostridia</taxon>
        <taxon>Eubacteriales</taxon>
        <taxon>Clostridiales Family XVII. Incertae Sedis</taxon>
        <taxon>Sulfobacillus</taxon>
    </lineage>
</organism>
<dbReference type="EMBL" id="CP019454">
    <property type="protein sequence ID" value="AUW94458.1"/>
    <property type="molecule type" value="Genomic_DNA"/>
</dbReference>
<protein>
    <submittedName>
        <fullName evidence="1">Dehydrogenase</fullName>
    </submittedName>
</protein>
<dbReference type="Proteomes" id="UP000325292">
    <property type="component" value="Chromosome"/>
</dbReference>
<evidence type="ECO:0000313" key="2">
    <source>
        <dbReference type="Proteomes" id="UP000325292"/>
    </source>
</evidence>
<reference evidence="1 2" key="1">
    <citation type="journal article" date="2019" name="Sci. Rep.">
        <title>Sulfobacillus thermotolerans: new insights into resistance and metabolic capacities of acidophilic chemolithotrophs.</title>
        <authorList>
            <person name="Panyushkina A.E."/>
            <person name="Babenko V.V."/>
            <person name="Nikitina A.S."/>
            <person name="Selezneva O.V."/>
            <person name="Tsaplina I.A."/>
            <person name="Letarova M.A."/>
            <person name="Kostryukova E.S."/>
            <person name="Letarov A.V."/>
        </authorList>
    </citation>
    <scope>NUCLEOTIDE SEQUENCE [LARGE SCALE GENOMIC DNA]</scope>
    <source>
        <strain evidence="1 2">Kr1</strain>
    </source>
</reference>
<gene>
    <name evidence="1" type="ORF">BXT84_11325</name>
</gene>
<proteinExistence type="predicted"/>